<feature type="compositionally biased region" description="Polar residues" evidence="1">
    <location>
        <begin position="143"/>
        <end position="155"/>
    </location>
</feature>
<name>A0AAN6GLX9_9BASI</name>
<evidence type="ECO:0008006" key="4">
    <source>
        <dbReference type="Google" id="ProtNLM"/>
    </source>
</evidence>
<feature type="region of interest" description="Disordered" evidence="1">
    <location>
        <begin position="849"/>
        <end position="1254"/>
    </location>
</feature>
<feature type="compositionally biased region" description="Low complexity" evidence="1">
    <location>
        <begin position="1330"/>
        <end position="1339"/>
    </location>
</feature>
<feature type="compositionally biased region" description="Low complexity" evidence="1">
    <location>
        <begin position="415"/>
        <end position="425"/>
    </location>
</feature>
<feature type="compositionally biased region" description="Acidic residues" evidence="1">
    <location>
        <begin position="1181"/>
        <end position="1196"/>
    </location>
</feature>
<evidence type="ECO:0000313" key="3">
    <source>
        <dbReference type="Proteomes" id="UP001176517"/>
    </source>
</evidence>
<keyword evidence="3" id="KW-1185">Reference proteome</keyword>
<dbReference type="SUPFAM" id="SSF52833">
    <property type="entry name" value="Thioredoxin-like"/>
    <property type="match status" value="1"/>
</dbReference>
<reference evidence="2" key="1">
    <citation type="journal article" date="2023" name="PhytoFront">
        <title>Draft Genome Resources of Seven Strains of Tilletia horrida, Causal Agent of Kernel Smut of Rice.</title>
        <authorList>
            <person name="Khanal S."/>
            <person name="Antony Babu S."/>
            <person name="Zhou X.G."/>
        </authorList>
    </citation>
    <scope>NUCLEOTIDE SEQUENCE</scope>
    <source>
        <strain evidence="2">TX6</strain>
    </source>
</reference>
<feature type="compositionally biased region" description="Basic and acidic residues" evidence="1">
    <location>
        <begin position="1574"/>
        <end position="1584"/>
    </location>
</feature>
<feature type="compositionally biased region" description="Basic and acidic residues" evidence="1">
    <location>
        <begin position="1223"/>
        <end position="1235"/>
    </location>
</feature>
<feature type="compositionally biased region" description="Low complexity" evidence="1">
    <location>
        <begin position="1361"/>
        <end position="1378"/>
    </location>
</feature>
<accession>A0AAN6GLX9</accession>
<gene>
    <name evidence="2" type="ORF">OC846_005381</name>
</gene>
<feature type="compositionally biased region" description="Basic and acidic residues" evidence="1">
    <location>
        <begin position="991"/>
        <end position="1008"/>
    </location>
</feature>
<feature type="compositionally biased region" description="Polar residues" evidence="1">
    <location>
        <begin position="735"/>
        <end position="752"/>
    </location>
</feature>
<dbReference type="Gene3D" id="3.40.30.10">
    <property type="entry name" value="Glutaredoxin"/>
    <property type="match status" value="1"/>
</dbReference>
<feature type="compositionally biased region" description="Low complexity" evidence="1">
    <location>
        <begin position="70"/>
        <end position="105"/>
    </location>
</feature>
<feature type="compositionally biased region" description="Low complexity" evidence="1">
    <location>
        <begin position="918"/>
        <end position="936"/>
    </location>
</feature>
<feature type="compositionally biased region" description="Polar residues" evidence="1">
    <location>
        <begin position="426"/>
        <end position="435"/>
    </location>
</feature>
<dbReference type="Proteomes" id="UP001176517">
    <property type="component" value="Unassembled WGS sequence"/>
</dbReference>
<dbReference type="PANTHER" id="PTHR28630:SF3">
    <property type="entry name" value="PEROXIREDOXIN-LIKE 2C"/>
    <property type="match status" value="1"/>
</dbReference>
<dbReference type="InterPro" id="IPR032801">
    <property type="entry name" value="PXL2A/B/C"/>
</dbReference>
<proteinExistence type="predicted"/>
<feature type="compositionally biased region" description="Basic and acidic residues" evidence="1">
    <location>
        <begin position="346"/>
        <end position="361"/>
    </location>
</feature>
<feature type="region of interest" description="Disordered" evidence="1">
    <location>
        <begin position="662"/>
        <end position="833"/>
    </location>
</feature>
<feature type="compositionally biased region" description="Basic residues" evidence="1">
    <location>
        <begin position="699"/>
        <end position="712"/>
    </location>
</feature>
<evidence type="ECO:0000313" key="2">
    <source>
        <dbReference type="EMBL" id="KAK0546180.1"/>
    </source>
</evidence>
<dbReference type="CDD" id="cd02970">
    <property type="entry name" value="PRX_like2"/>
    <property type="match status" value="1"/>
</dbReference>
<feature type="compositionally biased region" description="Low complexity" evidence="1">
    <location>
        <begin position="51"/>
        <end position="62"/>
    </location>
</feature>
<feature type="compositionally biased region" description="Acidic residues" evidence="1">
    <location>
        <begin position="1122"/>
        <end position="1134"/>
    </location>
</feature>
<feature type="compositionally biased region" description="Low complexity" evidence="1">
    <location>
        <begin position="1433"/>
        <end position="1449"/>
    </location>
</feature>
<feature type="compositionally biased region" description="Polar residues" evidence="1">
    <location>
        <begin position="854"/>
        <end position="872"/>
    </location>
</feature>
<feature type="region of interest" description="Disordered" evidence="1">
    <location>
        <begin position="329"/>
        <end position="389"/>
    </location>
</feature>
<dbReference type="Pfam" id="PF13911">
    <property type="entry name" value="AhpC-TSA_2"/>
    <property type="match status" value="1"/>
</dbReference>
<feature type="compositionally biased region" description="Polar residues" evidence="1">
    <location>
        <begin position="942"/>
        <end position="956"/>
    </location>
</feature>
<feature type="compositionally biased region" description="Gly residues" evidence="1">
    <location>
        <begin position="1340"/>
        <end position="1360"/>
    </location>
</feature>
<protein>
    <recommendedName>
        <fullName evidence="4">Thioredoxin domain-containing protein</fullName>
    </recommendedName>
</protein>
<feature type="compositionally biased region" description="Pro residues" evidence="1">
    <location>
        <begin position="1386"/>
        <end position="1400"/>
    </location>
</feature>
<feature type="compositionally biased region" description="Acidic residues" evidence="1">
    <location>
        <begin position="1549"/>
        <end position="1573"/>
    </location>
</feature>
<feature type="compositionally biased region" description="Polar residues" evidence="1">
    <location>
        <begin position="1236"/>
        <end position="1247"/>
    </location>
</feature>
<feature type="compositionally biased region" description="Low complexity" evidence="1">
    <location>
        <begin position="365"/>
        <end position="377"/>
    </location>
</feature>
<feature type="compositionally biased region" description="Polar residues" evidence="1">
    <location>
        <begin position="717"/>
        <end position="728"/>
    </location>
</feature>
<feature type="compositionally biased region" description="Acidic residues" evidence="1">
    <location>
        <begin position="1450"/>
        <end position="1466"/>
    </location>
</feature>
<comment type="caution">
    <text evidence="2">The sequence shown here is derived from an EMBL/GenBank/DDBJ whole genome shotgun (WGS) entry which is preliminary data.</text>
</comment>
<dbReference type="EMBL" id="JAPDMZ010000203">
    <property type="protein sequence ID" value="KAK0546180.1"/>
    <property type="molecule type" value="Genomic_DNA"/>
</dbReference>
<feature type="region of interest" description="Disordered" evidence="1">
    <location>
        <begin position="123"/>
        <end position="155"/>
    </location>
</feature>
<feature type="region of interest" description="Disordered" evidence="1">
    <location>
        <begin position="1274"/>
        <end position="1584"/>
    </location>
</feature>
<evidence type="ECO:0000256" key="1">
    <source>
        <dbReference type="SAM" id="MobiDB-lite"/>
    </source>
</evidence>
<dbReference type="PANTHER" id="PTHR28630">
    <property type="match status" value="1"/>
</dbReference>
<feature type="compositionally biased region" description="Low complexity" evidence="1">
    <location>
        <begin position="1098"/>
        <end position="1116"/>
    </location>
</feature>
<organism evidence="2 3">
    <name type="scientific">Tilletia horrida</name>
    <dbReference type="NCBI Taxonomy" id="155126"/>
    <lineage>
        <taxon>Eukaryota</taxon>
        <taxon>Fungi</taxon>
        <taxon>Dikarya</taxon>
        <taxon>Basidiomycota</taxon>
        <taxon>Ustilaginomycotina</taxon>
        <taxon>Exobasidiomycetes</taxon>
        <taxon>Tilletiales</taxon>
        <taxon>Tilletiaceae</taxon>
        <taxon>Tilletia</taxon>
    </lineage>
</organism>
<feature type="compositionally biased region" description="Polar residues" evidence="1">
    <location>
        <begin position="893"/>
        <end position="915"/>
    </location>
</feature>
<feature type="region of interest" description="Disordered" evidence="1">
    <location>
        <begin position="410"/>
        <end position="469"/>
    </location>
</feature>
<sequence>MDRRTATTAPNNNNASPAIDLFAEAAAQDRVASSSAKSSNGLGLFGRRLSSAKSNDSAASSDRTTPIPTAAAAAAAAASASSPSAASYSDPANSSSVDSPGSRPSTMSMFASAAATMKASLSRPGSAAGFDNGAKSPVPRKLNISSPVQGSFTSSSPLRETIDLPNMLSPPPTAASPFTPNEIKSHHHFAAPYPAAGPTIITEEAQQNEEDSLLMVDGDTFVLSPKSPTAPAPFSATPVDTLPNHHAARDPLFQKPAELVPAASAVSPVSVSSFPGQLEVPAEQQPHVPLVGRGSLGKLSTPPVSSSAMFAASLRERSSMTNLSVAAVENGSDGSVRSRFSRLRTRSNEDLGPRSRRESDSTVKSASATEASSADTTAPPPPTSRHVPHQASIDTTAGMSVASTSALHSRGLVGSTGSNGTSMTTIPTSLSQPLSENDEIATLAATDDMDDQPSDLSDPRAPPPGSYAIHPPTMLQLFEAGQCIIYDENGAKLRFGDIFKRQRTLVCFLRHWWCGFCQEFALSLQEIDPEPLERAGLALVVIGQGDWHVTKAYKSVMQVPFPMYADPSRQLYKALGMTLRTNDAGPACAKPDYAKSGMTKAIVVAIKKGLFDMPLRAPGDMKLLGGEFILGPGLQCSFVHRMVTTRGHLDIPRVLAQAGIEVTPKKPSAHSDIPIPPIPGTDMAKDLPERPHSVNSMARNKRLKRGAKKLLRRGSNIEGSSGNDSRPQSRILGRNHSSATLDADAKNQSRSLGTAVGRQFDSGSKAVEQEGGRRTPTQETVLKNWGADGKTKYPSRPRLIEPGAPRPVSKDGPKGLKSGLNGSSPRIKEPVPRITSFAQRDIMQAALQPMSRDPTPSGSAGASLKTSVNTSPRPIEEDPTPFSPKVDTEPATMPSSPGPSSHRVSPVSASASTTFGPDRNGVSNSSSASLSRVADGGRVLSGTASIGNISTRSSRASLGGGGGGGQPSPAADYNPDGAFLRPTRANGLGRMRMDSSDTFDAVREKDGLRNGNGTNGHVAAAAAGGGSFGGSFLDDLNEIDGLVIRTPSPDQMRRMESPYLDGTDDFISEEDEEDEDEPRPPRRGGGGREQQQERQQRSQELSAESSGATAAAALGLNVQEVETYDDETDSDESDVLGSRASSRGNRITPDPSMAVSSPLTADSLRSGAGWYSGRQVSEHIIEEEEDEEEDDDDGGEFDQRRRSSEPAIRGGMGAVQTHSRGSSYEREPFSMDLRRSSTGMESVSSAGTAERIRRSQAGVGSVYMMGNARGQLQFGASPAFEDDEISESTEGGGGGFGSRRGSAATAELPFEVRSEDEERSSSSNGGGRGSPSRSSPQTSSGGGGASSSSSGGGGGGGGGSLSSSPTSSSPGSPSGSFGRRSRGSLPPQPPQPSQPLPPLRAPHRQGLGPLASAGQRAQLSAFNEEEEEEDSGRLSSASNGGASLGLTGADLEEEDDDDDDDDEDDEVRFVDSPEHPQPRVVEDEDDDTRTETQHGRLPATQQLVAGKEAVSLNRSNPHAELQRIQAERRQEHERMMQRRRRMERRGLDSSDEDEDEEEDDEEEEEEEEDDEGEVADRSNEAPWA</sequence>
<feature type="compositionally biased region" description="Basic and acidic residues" evidence="1">
    <location>
        <begin position="683"/>
        <end position="692"/>
    </location>
</feature>
<feature type="compositionally biased region" description="Basic and acidic residues" evidence="1">
    <location>
        <begin position="1467"/>
        <end position="1481"/>
    </location>
</feature>
<feature type="region of interest" description="Disordered" evidence="1">
    <location>
        <begin position="29"/>
        <end position="105"/>
    </location>
</feature>
<feature type="compositionally biased region" description="Acidic residues" evidence="1">
    <location>
        <begin position="1062"/>
        <end position="1077"/>
    </location>
</feature>
<dbReference type="InterPro" id="IPR036249">
    <property type="entry name" value="Thioredoxin-like_sf"/>
</dbReference>
<feature type="compositionally biased region" description="Polar residues" evidence="1">
    <location>
        <begin position="31"/>
        <end position="41"/>
    </location>
</feature>
<feature type="compositionally biased region" description="Basic and acidic residues" evidence="1">
    <location>
        <begin position="1525"/>
        <end position="1536"/>
    </location>
</feature>